<protein>
    <submittedName>
        <fullName evidence="1">(salmon louse) hypothetical protein</fullName>
    </submittedName>
</protein>
<sequence length="279" mass="32531">MFQIQNTWECLIHPDTMTVTKCFANSTLSKVNRIESKNVFTIPRSCVRWFDTLKNTNIKFRMEEESDEFEISNWKAMFISHFNSTDFYNQFQEVSKKQHIEILHFQIKLQNFRFHAKVIAWKQSSSLSIEITHIHGSLPNSSKLNKGLLNASLLSQLTKEFNTIMGRPHLPSCLTNRSPLNQRLWSLTSVSYAVALRRKMDIHTYRYVQQSCCDWIMATERDRFLNDVILVQCTILMSHKDKCPISDFCCDKTVFEVAAEPDFVRRGKCLDPQSSINGN</sequence>
<reference evidence="1" key="1">
    <citation type="submission" date="2021-02" db="EMBL/GenBank/DDBJ databases">
        <authorList>
            <person name="Bekaert M."/>
        </authorList>
    </citation>
    <scope>NUCLEOTIDE SEQUENCE</scope>
    <source>
        <strain evidence="1">IoA-00</strain>
    </source>
</reference>
<keyword evidence="2" id="KW-1185">Reference proteome</keyword>
<name>A0A7R8CLL7_LEPSM</name>
<accession>A0A7R8CLL7</accession>
<dbReference type="EMBL" id="HG994594">
    <property type="protein sequence ID" value="CAF2858356.1"/>
    <property type="molecule type" value="Genomic_DNA"/>
</dbReference>
<dbReference type="AlphaFoldDB" id="A0A7R8CLL7"/>
<evidence type="ECO:0000313" key="1">
    <source>
        <dbReference type="EMBL" id="CAF2858356.1"/>
    </source>
</evidence>
<proteinExistence type="predicted"/>
<organism evidence="1 2">
    <name type="scientific">Lepeophtheirus salmonis</name>
    <name type="common">Salmon louse</name>
    <name type="synonym">Caligus salmonis</name>
    <dbReference type="NCBI Taxonomy" id="72036"/>
    <lineage>
        <taxon>Eukaryota</taxon>
        <taxon>Metazoa</taxon>
        <taxon>Ecdysozoa</taxon>
        <taxon>Arthropoda</taxon>
        <taxon>Crustacea</taxon>
        <taxon>Multicrustacea</taxon>
        <taxon>Hexanauplia</taxon>
        <taxon>Copepoda</taxon>
        <taxon>Siphonostomatoida</taxon>
        <taxon>Caligidae</taxon>
        <taxon>Lepeophtheirus</taxon>
    </lineage>
</organism>
<gene>
    <name evidence="1" type="ORF">LSAA_5777</name>
</gene>
<evidence type="ECO:0000313" key="2">
    <source>
        <dbReference type="Proteomes" id="UP000675881"/>
    </source>
</evidence>
<dbReference type="Proteomes" id="UP000675881">
    <property type="component" value="Chromosome 15"/>
</dbReference>